<dbReference type="InterPro" id="IPR001110">
    <property type="entry name" value="UPF0012_CS"/>
</dbReference>
<proteinExistence type="inferred from homology"/>
<evidence type="ECO:0000256" key="2">
    <source>
        <dbReference type="ARBA" id="ARBA00022801"/>
    </source>
</evidence>
<dbReference type="PROSITE" id="PS01227">
    <property type="entry name" value="UPF0012"/>
    <property type="match status" value="1"/>
</dbReference>
<gene>
    <name evidence="4" type="ORF">GGR23_000133</name>
</gene>
<dbReference type="PROSITE" id="PS50263">
    <property type="entry name" value="CN_HYDROLASE"/>
    <property type="match status" value="1"/>
</dbReference>
<evidence type="ECO:0000313" key="5">
    <source>
        <dbReference type="Proteomes" id="UP000528286"/>
    </source>
</evidence>
<dbReference type="Pfam" id="PF00795">
    <property type="entry name" value="CN_hydrolase"/>
    <property type="match status" value="1"/>
</dbReference>
<organism evidence="4 5">
    <name type="scientific">Gellertiella hungarica</name>
    <dbReference type="NCBI Taxonomy" id="1572859"/>
    <lineage>
        <taxon>Bacteria</taxon>
        <taxon>Pseudomonadati</taxon>
        <taxon>Pseudomonadota</taxon>
        <taxon>Alphaproteobacteria</taxon>
        <taxon>Hyphomicrobiales</taxon>
        <taxon>Rhizobiaceae</taxon>
        <taxon>Gellertiella</taxon>
    </lineage>
</organism>
<name>A0A7W6J2M5_9HYPH</name>
<comment type="similarity">
    <text evidence="1">Belongs to the carbon-nitrogen hydrolase superfamily. NIT1/NIT2 family.</text>
</comment>
<dbReference type="Proteomes" id="UP000528286">
    <property type="component" value="Unassembled WGS sequence"/>
</dbReference>
<accession>A0A7W6J2M5</accession>
<dbReference type="InterPro" id="IPR044083">
    <property type="entry name" value="RamA-like"/>
</dbReference>
<evidence type="ECO:0000313" key="4">
    <source>
        <dbReference type="EMBL" id="MBB4062972.1"/>
    </source>
</evidence>
<dbReference type="InterPro" id="IPR003010">
    <property type="entry name" value="C-N_Hydrolase"/>
</dbReference>
<dbReference type="EMBL" id="JACIEZ010000001">
    <property type="protein sequence ID" value="MBB4062972.1"/>
    <property type="molecule type" value="Genomic_DNA"/>
</dbReference>
<dbReference type="CDD" id="cd07576">
    <property type="entry name" value="R-amidase_like"/>
    <property type="match status" value="1"/>
</dbReference>
<dbReference type="PANTHER" id="PTHR43674:SF2">
    <property type="entry name" value="BETA-UREIDOPROPIONASE"/>
    <property type="match status" value="1"/>
</dbReference>
<feature type="domain" description="CN hydrolase" evidence="3">
    <location>
        <begin position="1"/>
        <end position="238"/>
    </location>
</feature>
<keyword evidence="5" id="KW-1185">Reference proteome</keyword>
<reference evidence="4 5" key="1">
    <citation type="submission" date="2020-08" db="EMBL/GenBank/DDBJ databases">
        <title>Genomic Encyclopedia of Type Strains, Phase IV (KMG-IV): sequencing the most valuable type-strain genomes for metagenomic binning, comparative biology and taxonomic classification.</title>
        <authorList>
            <person name="Goeker M."/>
        </authorList>
    </citation>
    <scope>NUCLEOTIDE SEQUENCE [LARGE SCALE GENOMIC DNA]</scope>
    <source>
        <strain evidence="4 5">DSM 29853</strain>
    </source>
</reference>
<dbReference type="RefSeq" id="WP_183364176.1">
    <property type="nucleotide sequence ID" value="NZ_JACIEZ010000001.1"/>
</dbReference>
<comment type="caution">
    <text evidence="4">The sequence shown here is derived from an EMBL/GenBank/DDBJ whole genome shotgun (WGS) entry which is preliminary data.</text>
</comment>
<dbReference type="GO" id="GO:0050126">
    <property type="term" value="F:N-carbamoylputrescine amidase activity"/>
    <property type="evidence" value="ECO:0007669"/>
    <property type="project" value="TreeGrafter"/>
</dbReference>
<dbReference type="InterPro" id="IPR050345">
    <property type="entry name" value="Aliph_Amidase/BUP"/>
</dbReference>
<protein>
    <submittedName>
        <fullName evidence="4">Putative amidohydrolase</fullName>
    </submittedName>
</protein>
<dbReference type="PANTHER" id="PTHR43674">
    <property type="entry name" value="NITRILASE C965.09-RELATED"/>
    <property type="match status" value="1"/>
</dbReference>
<dbReference type="GO" id="GO:0033388">
    <property type="term" value="P:putrescine biosynthetic process from arginine"/>
    <property type="evidence" value="ECO:0007669"/>
    <property type="project" value="TreeGrafter"/>
</dbReference>
<dbReference type="Gene3D" id="3.60.110.10">
    <property type="entry name" value="Carbon-nitrogen hydrolase"/>
    <property type="match status" value="1"/>
</dbReference>
<evidence type="ECO:0000259" key="3">
    <source>
        <dbReference type="PROSITE" id="PS50263"/>
    </source>
</evidence>
<dbReference type="InterPro" id="IPR036526">
    <property type="entry name" value="C-N_Hydrolase_sf"/>
</dbReference>
<sequence length="264" mass="27862">MLIAALQMEPVPADTGANLAKIERAARSAAAMGVTLLVAPELAVSGYSLGARFATIAEPAEGPSIARIRAMAAEQGMAICVGFPERADGVVYNSAVLATPSGDLHIYRKCHLYGPKERAAFAVSTAPPAVFELGGLKVGMLICYDVEFPEMVRGLALQGAQLVLVPTALPAGPSARQVSRLIVPSRAMENQLFIAYADLCGVENGAAYEGRSVIAAPDGEYLARAGRDETLLFARINPAAYAVTEAETPYLADRMPEVYRKLLP</sequence>
<dbReference type="AlphaFoldDB" id="A0A7W6J2M5"/>
<dbReference type="SUPFAM" id="SSF56317">
    <property type="entry name" value="Carbon-nitrogen hydrolase"/>
    <property type="match status" value="1"/>
</dbReference>
<evidence type="ECO:0000256" key="1">
    <source>
        <dbReference type="ARBA" id="ARBA00010613"/>
    </source>
</evidence>
<keyword evidence="2 4" id="KW-0378">Hydrolase</keyword>